<keyword evidence="1" id="KW-0732">Signal</keyword>
<feature type="signal peptide" evidence="1">
    <location>
        <begin position="1"/>
        <end position="39"/>
    </location>
</feature>
<dbReference type="EMBL" id="VNJK01000001">
    <property type="protein sequence ID" value="TVX94141.1"/>
    <property type="molecule type" value="Genomic_DNA"/>
</dbReference>
<feature type="chain" id="PRO_5021967139" evidence="1">
    <location>
        <begin position="40"/>
        <end position="502"/>
    </location>
</feature>
<accession>A0A559J2P8</accession>
<evidence type="ECO:0000256" key="1">
    <source>
        <dbReference type="SAM" id="SignalP"/>
    </source>
</evidence>
<dbReference type="AlphaFoldDB" id="A0A559J2P8"/>
<reference evidence="2 3" key="1">
    <citation type="submission" date="2019-07" db="EMBL/GenBank/DDBJ databases">
        <authorList>
            <person name="Kim J."/>
        </authorList>
    </citation>
    <scope>NUCLEOTIDE SEQUENCE [LARGE SCALE GENOMIC DNA]</scope>
    <source>
        <strain evidence="2 3">N4</strain>
    </source>
</reference>
<name>A0A559J2P8_9BACL</name>
<evidence type="ECO:0000313" key="3">
    <source>
        <dbReference type="Proteomes" id="UP000318102"/>
    </source>
</evidence>
<organism evidence="2 3">
    <name type="scientific">Paenibacillus agilis</name>
    <dbReference type="NCBI Taxonomy" id="3020863"/>
    <lineage>
        <taxon>Bacteria</taxon>
        <taxon>Bacillati</taxon>
        <taxon>Bacillota</taxon>
        <taxon>Bacilli</taxon>
        <taxon>Bacillales</taxon>
        <taxon>Paenibacillaceae</taxon>
        <taxon>Paenibacillus</taxon>
    </lineage>
</organism>
<sequence>MQMNTLAPYKRFVCGLTTACLLFSMLPISIGSAYTAAHAESLATFPTGISAVISSTLNKPTAKQPTTAAELLKYEAQQAHQAARCAWPALDKLWPGLQFQSRIMLLTNGEQTYEITTEGYKLVDPSHPGLPLDLYFDHQYEKLEWNGKQASAIFVDKDKPLQERFEPHTSTPSSFMTTTHEMFHFYDQPSWPLEDGTQYGSRSSIYPAESKPRIQRAMLFQSLYKAYSEPQASDKYLGHAAYWHEQYKQDNATEYKSSIYFDIIEGTATYVEKMADVYGAFKRSATTEQIRTYLSKQYADVIKTEFVTFDSESYILGSLSALLLDAMHKDWKHSATKGHNPIELLLNGITPLPQPVDEQIKSDIEATIGKLNAERAISLEPLKKGLDDKQIPLLLIPREIKRGVFSTRGFITLKGYEQGSVIMNMTTKFTTNTGDLELTERSMLRKYTTVETQEGDYLITPLPEGEYVRAGDTLTFKQNGLKGTVKVKAVKYDGREAFIVLP</sequence>
<protein>
    <submittedName>
        <fullName evidence="2">Uncharacterized protein</fullName>
    </submittedName>
</protein>
<gene>
    <name evidence="2" type="ORF">FPZ44_14415</name>
</gene>
<keyword evidence="3" id="KW-1185">Reference proteome</keyword>
<dbReference type="OrthoDB" id="7017493at2"/>
<comment type="caution">
    <text evidence="2">The sequence shown here is derived from an EMBL/GenBank/DDBJ whole genome shotgun (WGS) entry which is preliminary data.</text>
</comment>
<evidence type="ECO:0000313" key="2">
    <source>
        <dbReference type="EMBL" id="TVX94141.1"/>
    </source>
</evidence>
<dbReference type="Proteomes" id="UP000318102">
    <property type="component" value="Unassembled WGS sequence"/>
</dbReference>
<proteinExistence type="predicted"/>
<dbReference type="RefSeq" id="WP_144991256.1">
    <property type="nucleotide sequence ID" value="NZ_VNJK01000001.1"/>
</dbReference>